<organism evidence="3">
    <name type="scientific">Ralstonia solanacearum</name>
    <name type="common">Pseudomonas solanacearum</name>
    <dbReference type="NCBI Taxonomy" id="305"/>
    <lineage>
        <taxon>Bacteria</taxon>
        <taxon>Pseudomonadati</taxon>
        <taxon>Pseudomonadota</taxon>
        <taxon>Betaproteobacteria</taxon>
        <taxon>Burkholderiales</taxon>
        <taxon>Burkholderiaceae</taxon>
        <taxon>Ralstonia</taxon>
        <taxon>Ralstonia solanacearum species complex</taxon>
    </lineage>
</organism>
<dbReference type="PANTHER" id="PTHR37549">
    <property type="entry name" value="LIPOPROTEIN LPRI"/>
    <property type="match status" value="1"/>
</dbReference>
<keyword evidence="2" id="KW-0732">Signal</keyword>
<keyword evidence="3" id="KW-0449">Lipoprotein</keyword>
<feature type="compositionally biased region" description="Polar residues" evidence="1">
    <location>
        <begin position="200"/>
        <end position="220"/>
    </location>
</feature>
<evidence type="ECO:0000313" key="3">
    <source>
        <dbReference type="EMBL" id="CUV47149.1"/>
    </source>
</evidence>
<dbReference type="PROSITE" id="PS51257">
    <property type="entry name" value="PROKAR_LIPOPROTEIN"/>
    <property type="match status" value="1"/>
</dbReference>
<dbReference type="InterPro" id="IPR052755">
    <property type="entry name" value="Lysozyme_Inhibitor_LprI"/>
</dbReference>
<feature type="signal peptide" evidence="2">
    <location>
        <begin position="1"/>
        <end position="18"/>
    </location>
</feature>
<feature type="region of interest" description="Disordered" evidence="1">
    <location>
        <begin position="195"/>
        <end position="220"/>
    </location>
</feature>
<feature type="region of interest" description="Disordered" evidence="1">
    <location>
        <begin position="24"/>
        <end position="76"/>
    </location>
</feature>
<gene>
    <name evidence="3" type="ORF">TO10_v1_850025</name>
</gene>
<accession>A0A0S4WK40</accession>
<feature type="chain" id="PRO_5006629236" evidence="2">
    <location>
        <begin position="19"/>
        <end position="310"/>
    </location>
</feature>
<protein>
    <submittedName>
        <fullName evidence="3">Putative lipoprotein</fullName>
    </submittedName>
</protein>
<dbReference type="AlphaFoldDB" id="A0A0S4WK40"/>
<name>A0A0S4WK40_RALSL</name>
<proteinExistence type="predicted"/>
<dbReference type="EMBL" id="LN899827">
    <property type="protein sequence ID" value="CUV47149.1"/>
    <property type="molecule type" value="Genomic_DNA"/>
</dbReference>
<evidence type="ECO:0000256" key="2">
    <source>
        <dbReference type="SAM" id="SignalP"/>
    </source>
</evidence>
<evidence type="ECO:0000256" key="1">
    <source>
        <dbReference type="SAM" id="MobiDB-lite"/>
    </source>
</evidence>
<reference evidence="3" key="1">
    <citation type="submission" date="2015-10" db="EMBL/GenBank/DDBJ databases">
        <authorList>
            <person name="Gilbert D.G."/>
        </authorList>
    </citation>
    <scope>NUCLEOTIDE SEQUENCE</scope>
    <source>
        <strain evidence="3">Phyl III-seqv23</strain>
    </source>
</reference>
<dbReference type="PANTHER" id="PTHR37549:SF1">
    <property type="entry name" value="LIPOPROTEIN LPRI"/>
    <property type="match status" value="1"/>
</dbReference>
<feature type="compositionally biased region" description="Pro residues" evidence="1">
    <location>
        <begin position="57"/>
        <end position="69"/>
    </location>
</feature>
<sequence>MRAIRIFALALIAIAGLAGCDRPATPDATGTTQPPAPTPASTPVASAPRWEDVPSARPQPPSPPPPPPHNYAMEQDGTYGYEPALSEDDIRSGRAVKPLVMMRYVGMREGSYVILVLDKDNKSVTTRMACQAPCNFATTQLMAGTTVLKTETIRVTHNSLAGGMFEDAMSGVLKPYGQTVAASKPIVVPAPADTRASAPITEQPQPNSPDTPQNTASVQQPSFDCAKAKSIPEYLICHDSELAASDLELAALYSQAKEAANDKVAFADRTRKQWNYREKNCRDKDCLLSWYAYQKNVLTKIAQTGDARAN</sequence>
<feature type="compositionally biased region" description="Low complexity" evidence="1">
    <location>
        <begin position="24"/>
        <end position="33"/>
    </location>
</feature>
<dbReference type="GO" id="GO:0005576">
    <property type="term" value="C:extracellular region"/>
    <property type="evidence" value="ECO:0007669"/>
    <property type="project" value="TreeGrafter"/>
</dbReference>